<evidence type="ECO:0000313" key="7">
    <source>
        <dbReference type="EMBL" id="GAF82538.1"/>
    </source>
</evidence>
<dbReference type="PROSITE" id="PS00573">
    <property type="entry name" value="PYRIDINE_REDOX_2"/>
    <property type="match status" value="1"/>
</dbReference>
<dbReference type="InterPro" id="IPR008255">
    <property type="entry name" value="Pyr_nucl-diS_OxRdtase_2_AS"/>
</dbReference>
<keyword evidence="2" id="KW-0274">FAD</keyword>
<dbReference type="InterPro" id="IPR050097">
    <property type="entry name" value="Ferredoxin-NADP_redctase_2"/>
</dbReference>
<dbReference type="PRINTS" id="PR00469">
    <property type="entry name" value="PNDRDTASEII"/>
</dbReference>
<dbReference type="AlphaFoldDB" id="X0SN86"/>
<dbReference type="PRINTS" id="PR00368">
    <property type="entry name" value="FADPNR"/>
</dbReference>
<dbReference type="InterPro" id="IPR036188">
    <property type="entry name" value="FAD/NAD-bd_sf"/>
</dbReference>
<evidence type="ECO:0000256" key="5">
    <source>
        <dbReference type="ARBA" id="ARBA00023284"/>
    </source>
</evidence>
<reference evidence="7" key="1">
    <citation type="journal article" date="2014" name="Front. Microbiol.">
        <title>High frequency of phylogenetically diverse reductive dehalogenase-homologous genes in deep subseafloor sedimentary metagenomes.</title>
        <authorList>
            <person name="Kawai M."/>
            <person name="Futagami T."/>
            <person name="Toyoda A."/>
            <person name="Takaki Y."/>
            <person name="Nishi S."/>
            <person name="Hori S."/>
            <person name="Arai W."/>
            <person name="Tsubouchi T."/>
            <person name="Morono Y."/>
            <person name="Uchiyama I."/>
            <person name="Ito T."/>
            <person name="Fujiyama A."/>
            <person name="Inagaki F."/>
            <person name="Takami H."/>
        </authorList>
    </citation>
    <scope>NUCLEOTIDE SEQUENCE</scope>
    <source>
        <strain evidence="7">Expedition CK06-06</strain>
    </source>
</reference>
<dbReference type="InterPro" id="IPR023753">
    <property type="entry name" value="FAD/NAD-binding_dom"/>
</dbReference>
<dbReference type="GO" id="GO:0016668">
    <property type="term" value="F:oxidoreductase activity, acting on a sulfur group of donors, NAD(P) as acceptor"/>
    <property type="evidence" value="ECO:0007669"/>
    <property type="project" value="UniProtKB-ARBA"/>
</dbReference>
<feature type="domain" description="FAD/NAD(P)-binding" evidence="6">
    <location>
        <begin position="15"/>
        <end position="343"/>
    </location>
</feature>
<dbReference type="EMBL" id="BARS01000783">
    <property type="protein sequence ID" value="GAF82538.1"/>
    <property type="molecule type" value="Genomic_DNA"/>
</dbReference>
<gene>
    <name evidence="7" type="ORF">S01H1_01741</name>
</gene>
<keyword evidence="4" id="KW-1015">Disulfide bond</keyword>
<sequence length="358" mass="38420">IQFSKASGEQIVSEKVIIIGSGPAAWAAGIYCARASLEPLVFEGAITEDNRQAGTLPGGQLSLTTEVENYPGFPVASLQEYLEAAVDDKRRMMMAPHAGHGVSGPELVELMRQQAVNFGTRIVTDDVVDVELDNRPFKVVTSEGKTHETAALIIATGARANYLGLPSEEEYKNRGVSACAVCDGALPRFRNSPLAVIGGGDSAVEEANYLSKFASTVYMVHRRDELRASKIMAKRAMDNPKIEILWCRTLDEVLGTEADGVSGVRLKSTRGEDDLTLDVSGLFLAVGHTPNTAFLGGKLELTEKRYLKLTAPPRTYTSVEGVFAAGDVADDYYRQAVTAAGSGCMAALDAERWLAANQ</sequence>
<dbReference type="SUPFAM" id="SSF51905">
    <property type="entry name" value="FAD/NAD(P)-binding domain"/>
    <property type="match status" value="1"/>
</dbReference>
<name>X0SN86_9ZZZZ</name>
<evidence type="ECO:0000256" key="4">
    <source>
        <dbReference type="ARBA" id="ARBA00023157"/>
    </source>
</evidence>
<comment type="caution">
    <text evidence="7">The sequence shown here is derived from an EMBL/GenBank/DDBJ whole genome shotgun (WGS) entry which is preliminary data.</text>
</comment>
<keyword evidence="1" id="KW-0285">Flavoprotein</keyword>
<proteinExistence type="predicted"/>
<feature type="non-terminal residue" evidence="7">
    <location>
        <position position="1"/>
    </location>
</feature>
<evidence type="ECO:0000259" key="6">
    <source>
        <dbReference type="Pfam" id="PF07992"/>
    </source>
</evidence>
<evidence type="ECO:0000256" key="1">
    <source>
        <dbReference type="ARBA" id="ARBA00022630"/>
    </source>
</evidence>
<dbReference type="Gene3D" id="3.50.50.60">
    <property type="entry name" value="FAD/NAD(P)-binding domain"/>
    <property type="match status" value="3"/>
</dbReference>
<dbReference type="PANTHER" id="PTHR48105">
    <property type="entry name" value="THIOREDOXIN REDUCTASE 1-RELATED-RELATED"/>
    <property type="match status" value="1"/>
</dbReference>
<keyword evidence="5" id="KW-0676">Redox-active center</keyword>
<dbReference type="Pfam" id="PF07992">
    <property type="entry name" value="Pyr_redox_2"/>
    <property type="match status" value="1"/>
</dbReference>
<protein>
    <recommendedName>
        <fullName evidence="6">FAD/NAD(P)-binding domain-containing protein</fullName>
    </recommendedName>
</protein>
<evidence type="ECO:0000256" key="2">
    <source>
        <dbReference type="ARBA" id="ARBA00022827"/>
    </source>
</evidence>
<accession>X0SN86</accession>
<evidence type="ECO:0000256" key="3">
    <source>
        <dbReference type="ARBA" id="ARBA00023002"/>
    </source>
</evidence>
<keyword evidence="3" id="KW-0560">Oxidoreductase</keyword>
<organism evidence="7">
    <name type="scientific">marine sediment metagenome</name>
    <dbReference type="NCBI Taxonomy" id="412755"/>
    <lineage>
        <taxon>unclassified sequences</taxon>
        <taxon>metagenomes</taxon>
        <taxon>ecological metagenomes</taxon>
    </lineage>
</organism>